<keyword evidence="5 12" id="KW-0963">Cytoplasm</keyword>
<dbReference type="Pfam" id="PF07516">
    <property type="entry name" value="SecA_SW"/>
    <property type="match status" value="1"/>
</dbReference>
<keyword evidence="3 12" id="KW-0813">Transport</keyword>
<keyword evidence="7 12" id="KW-0067">ATP-binding</keyword>
<evidence type="ECO:0000256" key="14">
    <source>
        <dbReference type="SAM" id="MobiDB-lite"/>
    </source>
</evidence>
<dbReference type="PROSITE" id="PS51196">
    <property type="entry name" value="SECA_MOTOR_DEAD"/>
    <property type="match status" value="1"/>
</dbReference>
<protein>
    <recommendedName>
        <fullName evidence="12 13">Protein translocase subunit SecA</fullName>
        <ecNumber evidence="12">7.4.2.8</ecNumber>
    </recommendedName>
</protein>
<evidence type="ECO:0000313" key="19">
    <source>
        <dbReference type="Proteomes" id="UP000323144"/>
    </source>
</evidence>
<keyword evidence="11 12" id="KW-0472">Membrane</keyword>
<evidence type="ECO:0000256" key="1">
    <source>
        <dbReference type="ARBA" id="ARBA00004170"/>
    </source>
</evidence>
<feature type="domain" description="SecA family profile" evidence="17">
    <location>
        <begin position="1"/>
        <end position="562"/>
    </location>
</feature>
<dbReference type="Gene3D" id="3.40.50.300">
    <property type="entry name" value="P-loop containing nucleotide triphosphate hydrolases"/>
    <property type="match status" value="3"/>
</dbReference>
<evidence type="ECO:0000256" key="6">
    <source>
        <dbReference type="ARBA" id="ARBA00022741"/>
    </source>
</evidence>
<evidence type="ECO:0000256" key="9">
    <source>
        <dbReference type="ARBA" id="ARBA00022967"/>
    </source>
</evidence>
<dbReference type="InterPro" id="IPR011116">
    <property type="entry name" value="SecA_Wing/Scaffold"/>
</dbReference>
<dbReference type="InterPro" id="IPR011115">
    <property type="entry name" value="SecA_DEAD"/>
</dbReference>
<dbReference type="GO" id="GO:0005886">
    <property type="term" value="C:plasma membrane"/>
    <property type="evidence" value="ECO:0007669"/>
    <property type="project" value="UniProtKB-SubCell"/>
</dbReference>
<evidence type="ECO:0000259" key="17">
    <source>
        <dbReference type="PROSITE" id="PS51196"/>
    </source>
</evidence>
<dbReference type="EMBL" id="CP043026">
    <property type="protein sequence ID" value="QEH61291.1"/>
    <property type="molecule type" value="Genomic_DNA"/>
</dbReference>
<dbReference type="InterPro" id="IPR014001">
    <property type="entry name" value="Helicase_ATP-bd"/>
</dbReference>
<evidence type="ECO:0000256" key="7">
    <source>
        <dbReference type="ARBA" id="ARBA00022840"/>
    </source>
</evidence>
<dbReference type="Gene3D" id="3.90.1440.10">
    <property type="entry name" value="SecA, preprotein cross-linking domain"/>
    <property type="match status" value="1"/>
</dbReference>
<feature type="binding site" evidence="12">
    <location>
        <begin position="95"/>
        <end position="99"/>
    </location>
    <ligand>
        <name>ATP</name>
        <dbReference type="ChEBI" id="CHEBI:30616"/>
    </ligand>
</feature>
<comment type="subunit">
    <text evidence="12">Monomer and homodimer. Part of the essential Sec protein translocation apparatus which comprises SecA, SecYEG and auxiliary proteins SecDF. Other proteins may also be involved.</text>
</comment>
<sequence length="1005" mass="114568">MARDKGIIKKHAKIADLIIANDAKYSGYTDEQLKAKTDEFRERLANGETLDDLLVDAYSVVREVAYRVLGMKAFKVQLIGGIILHQGDIAEMRTGEGKTLTGLFPGYLNALSGQGVHVVTVNEYLSQRDSEINGQVYNFLGLTVGLNGRDLSKDAKRAAYACDITYTTNAELGFDYLRDNMVYAFEQKAQRALNFAIIDEADSILIDEARTPLIISGGSQNRINMYMAADAFAKTLKEPEDVEIDLESKQVYLTDQGIQKAQKYFSVDSLFDVRNTEVFHLIMNALKANFTFKIEIEYTVQDNEIVLIDQFTGRTMPGRAYSDGLQQALQAKEDVSIEEETSTLATITYQNFYRLYNKLSGMTGTAKTEEEEFIKIYNTRVIVCPTNKPIIRVDEADLTFGTKHAKLKKMMADIKELNDEGRPILIGTTSVESSEQVARYLEKANFKFEMINAKNHHREAEIVEKAGQVKAITLATNMAGRGTDIKLSDETRKLGGLFVMGVERNEARRIDNQLRGRAGRQGDPGSSRFYISMEDDLMVRFTAPKVRQMFLRLGDEHIKSRMFTRAITNAQKKLEGLNFDQRKNVLDYDNILSQQREAMYAQRDDILLQPDLKVVLAKFQYTMAFETIEECSELVRGERTVDVPRLIQVLNKDFIIPGSLKESDIIGLEKGQMAKLIQEKMMELYVAKTSSVPENVVHELERRTILQSFDKYWTRHINLAQKLRSGIYLQQYAQNNPLHEYVEESSKLYNRMKISIAFESMERLLNSFNTAPQEQTINVEKPQERKVINVTEKDIDQILTELGIDKREFSRPKVQERLVELREQFKDDSEMLRKLDLQEHVLGGLMDKLDNMFEKQKGMMGEISKEKIDQVVERFGLTGKAFTAEEVKGSFEKLMEETPDEEKDELLIHSQILMAIAEQLSRAKEKIEKAAKEEKAENKSETNMKAPDSVKEKEIVKKPEAKGDEYIIRDKDGNITKVIKTNPDGTINQDETEDTEQVVTKVKIG</sequence>
<dbReference type="GO" id="GO:0006605">
    <property type="term" value="P:protein targeting"/>
    <property type="evidence" value="ECO:0007669"/>
    <property type="project" value="UniProtKB-UniRule"/>
</dbReference>
<comment type="subcellular location">
    <subcellularLocation>
        <location evidence="12">Cell membrane</location>
        <topology evidence="12">Peripheral membrane protein</topology>
        <orientation evidence="12">Cytoplasmic side</orientation>
    </subcellularLocation>
    <subcellularLocation>
        <location evidence="12">Cytoplasm</location>
    </subcellularLocation>
    <subcellularLocation>
        <location evidence="1">Membrane</location>
        <topology evidence="1">Peripheral membrane protein</topology>
    </subcellularLocation>
    <text evidence="12">Distribution is 50-50.</text>
</comment>
<evidence type="ECO:0000256" key="3">
    <source>
        <dbReference type="ARBA" id="ARBA00022448"/>
    </source>
</evidence>
<dbReference type="SMART" id="SM00958">
    <property type="entry name" value="SecA_PP_bind"/>
    <property type="match status" value="1"/>
</dbReference>
<dbReference type="GO" id="GO:0065002">
    <property type="term" value="P:intracellular protein transmembrane transport"/>
    <property type="evidence" value="ECO:0007669"/>
    <property type="project" value="UniProtKB-UniRule"/>
</dbReference>
<feature type="domain" description="Helicase ATP-binding" evidence="15">
    <location>
        <begin position="79"/>
        <end position="249"/>
    </location>
</feature>
<dbReference type="GO" id="GO:0008564">
    <property type="term" value="F:protein-exporting ATPase activity"/>
    <property type="evidence" value="ECO:0007669"/>
    <property type="project" value="UniProtKB-EC"/>
</dbReference>
<feature type="domain" description="Helicase C-terminal" evidence="16">
    <location>
        <begin position="406"/>
        <end position="575"/>
    </location>
</feature>
<dbReference type="InterPro" id="IPR011130">
    <property type="entry name" value="SecA_preprotein_X-link_dom"/>
</dbReference>
<keyword evidence="6 12" id="KW-0547">Nucleotide-binding</keyword>
<evidence type="ECO:0000259" key="15">
    <source>
        <dbReference type="PROSITE" id="PS51192"/>
    </source>
</evidence>
<dbReference type="GO" id="GO:0005829">
    <property type="term" value="C:cytosol"/>
    <property type="evidence" value="ECO:0007669"/>
    <property type="project" value="TreeGrafter"/>
</dbReference>
<evidence type="ECO:0000313" key="18">
    <source>
        <dbReference type="EMBL" id="QEH61291.1"/>
    </source>
</evidence>
<dbReference type="EC" id="7.4.2.8" evidence="12"/>
<organism evidence="18 19">
    <name type="scientific">Spiroplasma chinense</name>
    <dbReference type="NCBI Taxonomy" id="216932"/>
    <lineage>
        <taxon>Bacteria</taxon>
        <taxon>Bacillati</taxon>
        <taxon>Mycoplasmatota</taxon>
        <taxon>Mollicutes</taxon>
        <taxon>Entomoplasmatales</taxon>
        <taxon>Spiroplasmataceae</taxon>
        <taxon>Spiroplasma</taxon>
    </lineage>
</organism>
<evidence type="ECO:0000256" key="13">
    <source>
        <dbReference type="RuleBase" id="RU003874"/>
    </source>
</evidence>
<feature type="region of interest" description="Disordered" evidence="14">
    <location>
        <begin position="980"/>
        <end position="1005"/>
    </location>
</feature>
<dbReference type="GO" id="GO:0043952">
    <property type="term" value="P:protein transport by the Sec complex"/>
    <property type="evidence" value="ECO:0007669"/>
    <property type="project" value="TreeGrafter"/>
</dbReference>
<dbReference type="Pfam" id="PF07517">
    <property type="entry name" value="SecA_DEAD"/>
    <property type="match status" value="1"/>
</dbReference>
<evidence type="ECO:0000256" key="5">
    <source>
        <dbReference type="ARBA" id="ARBA00022490"/>
    </source>
</evidence>
<comment type="catalytic activity">
    <reaction evidence="12">
        <text>ATP + H2O + cellular proteinSide 1 = ADP + phosphate + cellular proteinSide 2.</text>
        <dbReference type="EC" id="7.4.2.8"/>
    </reaction>
</comment>
<dbReference type="NCBIfam" id="NF006630">
    <property type="entry name" value="PRK09200.1"/>
    <property type="match status" value="1"/>
</dbReference>
<dbReference type="PANTHER" id="PTHR30612">
    <property type="entry name" value="SECA INNER MEMBRANE COMPONENT OF SEC PROTEIN SECRETION SYSTEM"/>
    <property type="match status" value="1"/>
</dbReference>
<evidence type="ECO:0000259" key="16">
    <source>
        <dbReference type="PROSITE" id="PS51194"/>
    </source>
</evidence>
<evidence type="ECO:0000256" key="10">
    <source>
        <dbReference type="ARBA" id="ARBA00023010"/>
    </source>
</evidence>
<dbReference type="Pfam" id="PF01043">
    <property type="entry name" value="SecA_PP_bind"/>
    <property type="match status" value="1"/>
</dbReference>
<dbReference type="Gene3D" id="1.10.3060.10">
    <property type="entry name" value="Helical scaffold and wing domains of SecA"/>
    <property type="match status" value="1"/>
</dbReference>
<evidence type="ECO:0000256" key="12">
    <source>
        <dbReference type="HAMAP-Rule" id="MF_01382"/>
    </source>
</evidence>
<dbReference type="NCBIfam" id="TIGR00963">
    <property type="entry name" value="secA"/>
    <property type="match status" value="1"/>
</dbReference>
<dbReference type="GO" id="GO:0031522">
    <property type="term" value="C:cell envelope Sec protein transport complex"/>
    <property type="evidence" value="ECO:0007669"/>
    <property type="project" value="TreeGrafter"/>
</dbReference>
<dbReference type="Proteomes" id="UP000323144">
    <property type="component" value="Chromosome"/>
</dbReference>
<dbReference type="PROSITE" id="PS51194">
    <property type="entry name" value="HELICASE_CTER"/>
    <property type="match status" value="1"/>
</dbReference>
<dbReference type="InterPro" id="IPR036266">
    <property type="entry name" value="SecA_Wing/Scaffold_sf"/>
</dbReference>
<dbReference type="CDD" id="cd17928">
    <property type="entry name" value="DEXDc_SecA"/>
    <property type="match status" value="1"/>
</dbReference>
<dbReference type="GO" id="GO:0005524">
    <property type="term" value="F:ATP binding"/>
    <property type="evidence" value="ECO:0007669"/>
    <property type="project" value="UniProtKB-UniRule"/>
</dbReference>
<gene>
    <name evidence="12 18" type="primary">secA</name>
    <name evidence="18" type="ORF">SCHIN_v1c00930</name>
</gene>
<dbReference type="SUPFAM" id="SSF52540">
    <property type="entry name" value="P-loop containing nucleoside triphosphate hydrolases"/>
    <property type="match status" value="2"/>
</dbReference>
<dbReference type="KEGG" id="schi:SCHIN_v1c00930"/>
<dbReference type="InterPro" id="IPR044722">
    <property type="entry name" value="SecA_SF2_C"/>
</dbReference>
<dbReference type="PANTHER" id="PTHR30612:SF0">
    <property type="entry name" value="CHLOROPLAST PROTEIN-TRANSPORTING ATPASE"/>
    <property type="match status" value="1"/>
</dbReference>
<dbReference type="InterPro" id="IPR027417">
    <property type="entry name" value="P-loop_NTPase"/>
</dbReference>
<dbReference type="SUPFAM" id="SSF81886">
    <property type="entry name" value="Helical scaffold and wing domains of SecA"/>
    <property type="match status" value="1"/>
</dbReference>
<evidence type="ECO:0000256" key="11">
    <source>
        <dbReference type="ARBA" id="ARBA00023136"/>
    </source>
</evidence>
<dbReference type="SUPFAM" id="SSF81767">
    <property type="entry name" value="Pre-protein crosslinking domain of SecA"/>
    <property type="match status" value="1"/>
</dbReference>
<dbReference type="PROSITE" id="PS51192">
    <property type="entry name" value="HELICASE_ATP_BIND_1"/>
    <property type="match status" value="1"/>
</dbReference>
<dbReference type="FunFam" id="3.40.50.300:FF:000429">
    <property type="entry name" value="Preprotein translocase subunit SecA"/>
    <property type="match status" value="1"/>
</dbReference>
<dbReference type="HAMAP" id="MF_01382">
    <property type="entry name" value="SecA"/>
    <property type="match status" value="1"/>
</dbReference>
<dbReference type="PRINTS" id="PR00906">
    <property type="entry name" value="SECA"/>
</dbReference>
<dbReference type="SMART" id="SM00957">
    <property type="entry name" value="SecA_DEAD"/>
    <property type="match status" value="1"/>
</dbReference>
<evidence type="ECO:0000256" key="2">
    <source>
        <dbReference type="ARBA" id="ARBA00007650"/>
    </source>
</evidence>
<feature type="binding site" evidence="12">
    <location>
        <position position="484"/>
    </location>
    <ligand>
        <name>ATP</name>
        <dbReference type="ChEBI" id="CHEBI:30616"/>
    </ligand>
</feature>
<dbReference type="GO" id="GO:0017038">
    <property type="term" value="P:protein import"/>
    <property type="evidence" value="ECO:0007669"/>
    <property type="project" value="InterPro"/>
</dbReference>
<comment type="function">
    <text evidence="12">Part of the Sec protein translocase complex. Interacts with the SecYEG preprotein conducting channel. Has a central role in coupling the hydrolysis of ATP to the transfer of proteins into and across the cell membrane, serving as an ATP-driven molecular motor driving the stepwise translocation of polypeptide chains across the membrane.</text>
</comment>
<evidence type="ECO:0000256" key="8">
    <source>
        <dbReference type="ARBA" id="ARBA00022927"/>
    </source>
</evidence>
<dbReference type="AlphaFoldDB" id="A0A5B9Y2V9"/>
<dbReference type="InterPro" id="IPR000185">
    <property type="entry name" value="SecA"/>
</dbReference>
<dbReference type="InterPro" id="IPR001650">
    <property type="entry name" value="Helicase_C-like"/>
</dbReference>
<dbReference type="InterPro" id="IPR014018">
    <property type="entry name" value="SecA_motor_DEAD"/>
</dbReference>
<keyword evidence="19" id="KW-1185">Reference proteome</keyword>
<dbReference type="InterPro" id="IPR036670">
    <property type="entry name" value="SecA_X-link_sf"/>
</dbReference>
<dbReference type="Pfam" id="PF21090">
    <property type="entry name" value="P-loop_SecA"/>
    <property type="match status" value="1"/>
</dbReference>
<name>A0A5B9Y2V9_9MOLU</name>
<keyword evidence="10 12" id="KW-0811">Translocation</keyword>
<accession>A0A5B9Y2V9</accession>
<keyword evidence="8 12" id="KW-0653">Protein transport</keyword>
<keyword evidence="9 12" id="KW-1278">Translocase</keyword>
<comment type="similarity">
    <text evidence="2 12 13">Belongs to the SecA family.</text>
</comment>
<evidence type="ECO:0000256" key="4">
    <source>
        <dbReference type="ARBA" id="ARBA00022475"/>
    </source>
</evidence>
<dbReference type="CDD" id="cd18803">
    <property type="entry name" value="SF2_C_secA"/>
    <property type="match status" value="1"/>
</dbReference>
<reference evidence="18 19" key="1">
    <citation type="submission" date="2019-08" db="EMBL/GenBank/DDBJ databases">
        <title>Complete genome sequence of Spiroplasma chinense CCH (DSM 19755).</title>
        <authorList>
            <person name="Shen H.-Y."/>
            <person name="Lin Y.-C."/>
            <person name="Chou L."/>
            <person name="Kuo C.-H."/>
        </authorList>
    </citation>
    <scope>NUCLEOTIDE SEQUENCE [LARGE SCALE GENOMIC DNA]</scope>
    <source>
        <strain evidence="18 19">CCH</strain>
    </source>
</reference>
<feature type="region of interest" description="Disordered" evidence="14">
    <location>
        <begin position="932"/>
        <end position="957"/>
    </location>
</feature>
<proteinExistence type="inferred from homology"/>
<feature type="binding site" evidence="12">
    <location>
        <position position="77"/>
    </location>
    <ligand>
        <name>ATP</name>
        <dbReference type="ChEBI" id="CHEBI:30616"/>
    </ligand>
</feature>
<keyword evidence="4 12" id="KW-1003">Cell membrane</keyword>